<sequence>MRLPATAWPPRAWRLQGPAGSLVAVASQQVPVLAWLRVAIFSLVIAMMIVAMGLLVHRLVRGPPPAVPETEDGVAGGPLNANHCQGNVLQTCGVCQQVLPMEALIPCGHMLCGGCRAQVGTRCPFCRGIVEAGQPVFQP</sequence>
<keyword evidence="2" id="KW-0812">Transmembrane</keyword>
<feature type="domain" description="RING-type" evidence="3">
    <location>
        <begin position="92"/>
        <end position="127"/>
    </location>
</feature>
<dbReference type="Pfam" id="PF13920">
    <property type="entry name" value="zf-C3HC4_3"/>
    <property type="match status" value="1"/>
</dbReference>
<gene>
    <name evidence="4" type="ORF">ACAT0790_LOCUS46856</name>
</gene>
<keyword evidence="1" id="KW-0479">Metal-binding</keyword>
<dbReference type="AlphaFoldDB" id="A0A7S1WIB3"/>
<protein>
    <recommendedName>
        <fullName evidence="3">RING-type domain-containing protein</fullName>
    </recommendedName>
</protein>
<evidence type="ECO:0000256" key="1">
    <source>
        <dbReference type="PROSITE-ProRule" id="PRU00175"/>
    </source>
</evidence>
<proteinExistence type="predicted"/>
<dbReference type="Gene3D" id="3.30.40.10">
    <property type="entry name" value="Zinc/RING finger domain, C3HC4 (zinc finger)"/>
    <property type="match status" value="1"/>
</dbReference>
<evidence type="ECO:0000259" key="3">
    <source>
        <dbReference type="PROSITE" id="PS50089"/>
    </source>
</evidence>
<dbReference type="EMBL" id="HBGE01078349">
    <property type="protein sequence ID" value="CAD9170087.1"/>
    <property type="molecule type" value="Transcribed_RNA"/>
</dbReference>
<dbReference type="GO" id="GO:0008270">
    <property type="term" value="F:zinc ion binding"/>
    <property type="evidence" value="ECO:0007669"/>
    <property type="project" value="UniProtKB-KW"/>
</dbReference>
<dbReference type="SUPFAM" id="SSF57850">
    <property type="entry name" value="RING/U-box"/>
    <property type="match status" value="1"/>
</dbReference>
<evidence type="ECO:0000313" key="4">
    <source>
        <dbReference type="EMBL" id="CAD9170087.1"/>
    </source>
</evidence>
<feature type="transmembrane region" description="Helical" evidence="2">
    <location>
        <begin position="34"/>
        <end position="56"/>
    </location>
</feature>
<name>A0A7S1WIB3_ALECA</name>
<organism evidence="4">
    <name type="scientific">Alexandrium catenella</name>
    <name type="common">Red tide dinoflagellate</name>
    <name type="synonym">Gonyaulax catenella</name>
    <dbReference type="NCBI Taxonomy" id="2925"/>
    <lineage>
        <taxon>Eukaryota</taxon>
        <taxon>Sar</taxon>
        <taxon>Alveolata</taxon>
        <taxon>Dinophyceae</taxon>
        <taxon>Gonyaulacales</taxon>
        <taxon>Pyrocystaceae</taxon>
        <taxon>Alexandrium</taxon>
    </lineage>
</organism>
<reference evidence="4" key="1">
    <citation type="submission" date="2021-01" db="EMBL/GenBank/DDBJ databases">
        <authorList>
            <person name="Corre E."/>
            <person name="Pelletier E."/>
            <person name="Niang G."/>
            <person name="Scheremetjew M."/>
            <person name="Finn R."/>
            <person name="Kale V."/>
            <person name="Holt S."/>
            <person name="Cochrane G."/>
            <person name="Meng A."/>
            <person name="Brown T."/>
            <person name="Cohen L."/>
        </authorList>
    </citation>
    <scope>NUCLEOTIDE SEQUENCE</scope>
    <source>
        <strain evidence="4">OF101</strain>
    </source>
</reference>
<dbReference type="InterPro" id="IPR013083">
    <property type="entry name" value="Znf_RING/FYVE/PHD"/>
</dbReference>
<keyword evidence="1" id="KW-0862">Zinc</keyword>
<keyword evidence="1" id="KW-0863">Zinc-finger</keyword>
<evidence type="ECO:0000256" key="2">
    <source>
        <dbReference type="SAM" id="Phobius"/>
    </source>
</evidence>
<keyword evidence="2" id="KW-0472">Membrane</keyword>
<accession>A0A7S1WIB3</accession>
<dbReference type="PROSITE" id="PS50089">
    <property type="entry name" value="ZF_RING_2"/>
    <property type="match status" value="1"/>
</dbReference>
<dbReference type="InterPro" id="IPR001841">
    <property type="entry name" value="Znf_RING"/>
</dbReference>
<keyword evidence="2" id="KW-1133">Transmembrane helix</keyword>